<keyword evidence="2" id="KW-0732">Signal</keyword>
<feature type="compositionally biased region" description="Polar residues" evidence="1">
    <location>
        <begin position="185"/>
        <end position="211"/>
    </location>
</feature>
<proteinExistence type="predicted"/>
<feature type="region of interest" description="Disordered" evidence="1">
    <location>
        <begin position="149"/>
        <end position="258"/>
    </location>
</feature>
<evidence type="ECO:0000256" key="1">
    <source>
        <dbReference type="SAM" id="MobiDB-lite"/>
    </source>
</evidence>
<feature type="compositionally biased region" description="Polar residues" evidence="1">
    <location>
        <begin position="152"/>
        <end position="161"/>
    </location>
</feature>
<dbReference type="AlphaFoldDB" id="A0AA35Q9E1"/>
<reference evidence="3" key="1">
    <citation type="submission" date="2023-01" db="EMBL/GenBank/DDBJ databases">
        <authorList>
            <person name="Piombo E."/>
        </authorList>
    </citation>
    <scope>NUCLEOTIDE SEQUENCE</scope>
</reference>
<evidence type="ECO:0000313" key="3">
    <source>
        <dbReference type="EMBL" id="CAI6096209.1"/>
    </source>
</evidence>
<accession>A0AA35Q9E1</accession>
<feature type="signal peptide" evidence="2">
    <location>
        <begin position="1"/>
        <end position="17"/>
    </location>
</feature>
<name>A0AA35Q9E1_9HYPO</name>
<gene>
    <name evidence="3" type="ORF">CCHLO57077_00010620</name>
</gene>
<evidence type="ECO:0000313" key="4">
    <source>
        <dbReference type="Proteomes" id="UP001160390"/>
    </source>
</evidence>
<feature type="compositionally biased region" description="Low complexity" evidence="1">
    <location>
        <begin position="54"/>
        <end position="72"/>
    </location>
</feature>
<feature type="compositionally biased region" description="Polar residues" evidence="1">
    <location>
        <begin position="225"/>
        <end position="258"/>
    </location>
</feature>
<protein>
    <submittedName>
        <fullName evidence="3">Uncharacterized protein</fullName>
    </submittedName>
</protein>
<feature type="region of interest" description="Disordered" evidence="1">
    <location>
        <begin position="54"/>
        <end position="79"/>
    </location>
</feature>
<dbReference type="EMBL" id="CABFNP030001281">
    <property type="protein sequence ID" value="CAI6096209.1"/>
    <property type="molecule type" value="Genomic_DNA"/>
</dbReference>
<feature type="compositionally biased region" description="Low complexity" evidence="1">
    <location>
        <begin position="212"/>
        <end position="223"/>
    </location>
</feature>
<sequence length="286" mass="28616">MLPRLMLLGGLPLAAQAFTPVVPKDVSAVKRFDFKEAVAVHEVRHFKASTAVASVTPTPTGTPTGATPTKTPDAGDDDETIVVTPTPTLTLTSYSTYTVTKCPETVTNCPVGHVSTVTVTWCPASSDIHTLPGGNVCVGSGCGVPSTAAPGVSTTGGNSPNQPHPTGGNSGNGPKPSGSSPSVPQTTGGNSPHQPQTTGGNSPHQPQTTGGNSPNQPQQSHPPTWGSNSTVVPIPGTTQSLTTSFTSKNSPNAPTTGVTPAPTSGALANAPAFVAVFVGALFATLL</sequence>
<comment type="caution">
    <text evidence="3">The sequence shown here is derived from an EMBL/GenBank/DDBJ whole genome shotgun (WGS) entry which is preliminary data.</text>
</comment>
<organism evidence="3 4">
    <name type="scientific">Clonostachys chloroleuca</name>
    <dbReference type="NCBI Taxonomy" id="1926264"/>
    <lineage>
        <taxon>Eukaryota</taxon>
        <taxon>Fungi</taxon>
        <taxon>Dikarya</taxon>
        <taxon>Ascomycota</taxon>
        <taxon>Pezizomycotina</taxon>
        <taxon>Sordariomycetes</taxon>
        <taxon>Hypocreomycetidae</taxon>
        <taxon>Hypocreales</taxon>
        <taxon>Bionectriaceae</taxon>
        <taxon>Clonostachys</taxon>
    </lineage>
</organism>
<feature type="compositionally biased region" description="Low complexity" evidence="1">
    <location>
        <begin position="172"/>
        <end position="184"/>
    </location>
</feature>
<feature type="chain" id="PRO_5041262090" evidence="2">
    <location>
        <begin position="18"/>
        <end position="286"/>
    </location>
</feature>
<keyword evidence="4" id="KW-1185">Reference proteome</keyword>
<dbReference type="Proteomes" id="UP001160390">
    <property type="component" value="Unassembled WGS sequence"/>
</dbReference>
<evidence type="ECO:0000256" key="2">
    <source>
        <dbReference type="SAM" id="SignalP"/>
    </source>
</evidence>